<dbReference type="HAMAP" id="MF_00909">
    <property type="entry name" value="FtsZ"/>
    <property type="match status" value="1"/>
</dbReference>
<comment type="subunit">
    <text evidence="5">Homodimer. Polymerizes to form a dynamic ring structure in a strictly GTP-dependent manner. Interacts directly with several other division proteins.</text>
</comment>
<keyword evidence="4 5" id="KW-0717">Septation</keyword>
<dbReference type="PANTHER" id="PTHR30314:SF3">
    <property type="entry name" value="MITOCHONDRIAL DIVISION PROTEIN FSZA"/>
    <property type="match status" value="1"/>
</dbReference>
<dbReference type="GO" id="GO:0032153">
    <property type="term" value="C:cell division site"/>
    <property type="evidence" value="ECO:0007669"/>
    <property type="project" value="UniProtKB-UniRule"/>
</dbReference>
<evidence type="ECO:0000256" key="8">
    <source>
        <dbReference type="SAM" id="MobiDB-lite"/>
    </source>
</evidence>
<dbReference type="FunFam" id="3.40.50.1440:FF:000001">
    <property type="entry name" value="Cell division protein FtsZ"/>
    <property type="match status" value="1"/>
</dbReference>
<gene>
    <name evidence="5 11" type="primary">ftsZ</name>
    <name evidence="11" type="ORF">PUP29_00975</name>
</gene>
<dbReference type="PROSITE" id="PS01135">
    <property type="entry name" value="FTSZ_2"/>
    <property type="match status" value="1"/>
</dbReference>
<sequence>MSLEFDNNSENFAKIRVFGVGGAGNNAVNRMIEFGVKGAELIAVNTDKQALFLSKADQKIQIGEKLTKGLGSGADPSTGRKAAEESRDELEQAVKGADLVFVSCGLGGGTGTGAAPVIAEIAKEDGCLTIGFVTKPFWFEGHPRAKAAEAGFEDLKSVVDTIVTIPNDKLLSTVGKDTPLVDAFRVADDVLRQGIQGIIDLIGKPALINLDFADVKKVMTLRGVAHMGIGIGYGENKTVEAAKQAINSPLLDTTIEGARGIIFNVTGDPSLGMYEIQEAAKIIQEGADPEADVFFGVCIDPSLDDEVRITVIATGFDAPETAGMPKVQKQKVEEKIEFTDEVSLNLEPPIPHRDREKATLNTSSPAMPELKEMGAKGQEALEPFGDEDLEIPSFLKKKPRRNRTDY</sequence>
<dbReference type="EMBL" id="CP117826">
    <property type="protein sequence ID" value="XCC62536.1"/>
    <property type="molecule type" value="Genomic_DNA"/>
</dbReference>
<dbReference type="GO" id="GO:0003924">
    <property type="term" value="F:GTPase activity"/>
    <property type="evidence" value="ECO:0007669"/>
    <property type="project" value="UniProtKB-UniRule"/>
</dbReference>
<dbReference type="PROSITE" id="PS01134">
    <property type="entry name" value="FTSZ_1"/>
    <property type="match status" value="1"/>
</dbReference>
<dbReference type="AlphaFoldDB" id="A0AAU8AAD8"/>
<evidence type="ECO:0000313" key="11">
    <source>
        <dbReference type="EMBL" id="XCC62536.1"/>
    </source>
</evidence>
<dbReference type="InterPro" id="IPR000158">
    <property type="entry name" value="Cell_div_FtsZ"/>
</dbReference>
<dbReference type="InterPro" id="IPR024757">
    <property type="entry name" value="FtsZ_C"/>
</dbReference>
<dbReference type="InterPro" id="IPR036525">
    <property type="entry name" value="Tubulin/FtsZ_GTPase_sf"/>
</dbReference>
<dbReference type="InterPro" id="IPR037103">
    <property type="entry name" value="Tubulin/FtsZ-like_C"/>
</dbReference>
<organism evidence="11">
    <name type="scientific">Christensenella massiliensis</name>
    <dbReference type="NCBI Taxonomy" id="1805714"/>
    <lineage>
        <taxon>Bacteria</taxon>
        <taxon>Bacillati</taxon>
        <taxon>Bacillota</taxon>
        <taxon>Clostridia</taxon>
        <taxon>Christensenellales</taxon>
        <taxon>Christensenellaceae</taxon>
        <taxon>Christensenella</taxon>
    </lineage>
</organism>
<dbReference type="Pfam" id="PF12327">
    <property type="entry name" value="FtsZ_C"/>
    <property type="match status" value="1"/>
</dbReference>
<dbReference type="RefSeq" id="WP_079547663.1">
    <property type="nucleotide sequence ID" value="NZ_CP117826.1"/>
</dbReference>
<keyword evidence="5" id="KW-0963">Cytoplasm</keyword>
<dbReference type="SMART" id="SM00865">
    <property type="entry name" value="Tubulin_C"/>
    <property type="match status" value="1"/>
</dbReference>
<evidence type="ECO:0000256" key="6">
    <source>
        <dbReference type="NCBIfam" id="TIGR00065"/>
    </source>
</evidence>
<feature type="region of interest" description="Disordered" evidence="8">
    <location>
        <begin position="344"/>
        <end position="406"/>
    </location>
</feature>
<evidence type="ECO:0000259" key="10">
    <source>
        <dbReference type="SMART" id="SM00865"/>
    </source>
</evidence>
<evidence type="ECO:0000256" key="4">
    <source>
        <dbReference type="ARBA" id="ARBA00023210"/>
    </source>
</evidence>
<reference evidence="11" key="1">
    <citation type="submission" date="2023-02" db="EMBL/GenBank/DDBJ databases">
        <title>Gut commensal Christensenella minuta modulates host metabolism via a new class of secondary bile acids.</title>
        <authorList>
            <person name="Liu C."/>
        </authorList>
    </citation>
    <scope>NUCLEOTIDE SEQUENCE</scope>
    <source>
        <strain evidence="11">CA70</strain>
    </source>
</reference>
<feature type="domain" description="Tubulin/FtsZ GTPase" evidence="9">
    <location>
        <begin position="14"/>
        <end position="206"/>
    </location>
</feature>
<dbReference type="InterPro" id="IPR020805">
    <property type="entry name" value="Cell_div_FtsZ_CS"/>
</dbReference>
<dbReference type="PANTHER" id="PTHR30314">
    <property type="entry name" value="CELL DIVISION PROTEIN FTSZ-RELATED"/>
    <property type="match status" value="1"/>
</dbReference>
<dbReference type="InterPro" id="IPR045061">
    <property type="entry name" value="FtsZ/CetZ"/>
</dbReference>
<dbReference type="GO" id="GO:0005737">
    <property type="term" value="C:cytoplasm"/>
    <property type="evidence" value="ECO:0007669"/>
    <property type="project" value="UniProtKB-SubCell"/>
</dbReference>
<dbReference type="GO" id="GO:0043093">
    <property type="term" value="P:FtsZ-dependent cytokinesis"/>
    <property type="evidence" value="ECO:0007669"/>
    <property type="project" value="UniProtKB-UniRule"/>
</dbReference>
<dbReference type="Pfam" id="PF00091">
    <property type="entry name" value="Tubulin"/>
    <property type="match status" value="1"/>
</dbReference>
<feature type="binding site" evidence="5">
    <location>
        <begin position="109"/>
        <end position="111"/>
    </location>
    <ligand>
        <name>GTP</name>
        <dbReference type="ChEBI" id="CHEBI:37565"/>
    </ligand>
</feature>
<dbReference type="Gene3D" id="3.30.1330.20">
    <property type="entry name" value="Tubulin/FtsZ, C-terminal domain"/>
    <property type="match status" value="1"/>
</dbReference>
<protein>
    <recommendedName>
        <fullName evidence="5 6">Cell division protein FtsZ</fullName>
    </recommendedName>
</protein>
<keyword evidence="2 5" id="KW-0547">Nucleotide-binding</keyword>
<feature type="binding site" evidence="5">
    <location>
        <position position="188"/>
    </location>
    <ligand>
        <name>GTP</name>
        <dbReference type="ChEBI" id="CHEBI:37565"/>
    </ligand>
</feature>
<dbReference type="InterPro" id="IPR003008">
    <property type="entry name" value="Tubulin_FtsZ_GTPase"/>
</dbReference>
<comment type="function">
    <text evidence="5 7">Essential cell division protein that forms a contractile ring structure (Z ring) at the future cell division site. The regulation of the ring assembly controls the timing and the location of cell division. One of the functions of the FtsZ ring is to recruit other cell division proteins to the septum to produce a new cell wall between the dividing cells. Binds GTP and shows GTPase activity.</text>
</comment>
<proteinExistence type="inferred from homology"/>
<accession>A0AAU8AAD8</accession>
<dbReference type="InterPro" id="IPR018316">
    <property type="entry name" value="Tubulin/FtsZ_2-layer-sand-dom"/>
</dbReference>
<feature type="binding site" evidence="5">
    <location>
        <begin position="22"/>
        <end position="26"/>
    </location>
    <ligand>
        <name>GTP</name>
        <dbReference type="ChEBI" id="CHEBI:37565"/>
    </ligand>
</feature>
<dbReference type="GO" id="GO:0051258">
    <property type="term" value="P:protein polymerization"/>
    <property type="evidence" value="ECO:0007669"/>
    <property type="project" value="UniProtKB-UniRule"/>
</dbReference>
<evidence type="ECO:0000256" key="7">
    <source>
        <dbReference type="RuleBase" id="RU000631"/>
    </source>
</evidence>
<evidence type="ECO:0000256" key="3">
    <source>
        <dbReference type="ARBA" id="ARBA00023134"/>
    </source>
</evidence>
<evidence type="ECO:0000256" key="1">
    <source>
        <dbReference type="ARBA" id="ARBA00009690"/>
    </source>
</evidence>
<feature type="compositionally biased region" description="Basic residues" evidence="8">
    <location>
        <begin position="395"/>
        <end position="406"/>
    </location>
</feature>
<dbReference type="PRINTS" id="PR00423">
    <property type="entry name" value="CELLDVISFTSZ"/>
</dbReference>
<feature type="binding site" evidence="5">
    <location>
        <position position="144"/>
    </location>
    <ligand>
        <name>GTP</name>
        <dbReference type="ChEBI" id="CHEBI:37565"/>
    </ligand>
</feature>
<evidence type="ECO:0000256" key="2">
    <source>
        <dbReference type="ARBA" id="ARBA00022741"/>
    </source>
</evidence>
<keyword evidence="5 7" id="KW-0132">Cell division</keyword>
<dbReference type="SUPFAM" id="SSF55307">
    <property type="entry name" value="Tubulin C-terminal domain-like"/>
    <property type="match status" value="1"/>
</dbReference>
<dbReference type="SUPFAM" id="SSF52490">
    <property type="entry name" value="Tubulin nucleotide-binding domain-like"/>
    <property type="match status" value="1"/>
</dbReference>
<comment type="subcellular location">
    <subcellularLocation>
        <location evidence="5">Cytoplasm</location>
    </subcellularLocation>
    <text evidence="5">Assembles at midcell at the inner surface of the cytoplasmic membrane.</text>
</comment>
<feature type="domain" description="Tubulin/FtsZ 2-layer sandwich" evidence="10">
    <location>
        <begin position="208"/>
        <end position="325"/>
    </location>
</feature>
<dbReference type="CDD" id="cd02201">
    <property type="entry name" value="FtsZ_type1"/>
    <property type="match status" value="1"/>
</dbReference>
<keyword evidence="3 5" id="KW-0342">GTP-binding</keyword>
<dbReference type="NCBIfam" id="TIGR00065">
    <property type="entry name" value="ftsZ"/>
    <property type="match status" value="1"/>
</dbReference>
<name>A0AAU8AAD8_9FIRM</name>
<keyword evidence="5 7" id="KW-0131">Cell cycle</keyword>
<evidence type="ECO:0000259" key="9">
    <source>
        <dbReference type="SMART" id="SM00864"/>
    </source>
</evidence>
<dbReference type="SMART" id="SM00864">
    <property type="entry name" value="Tubulin"/>
    <property type="match status" value="1"/>
</dbReference>
<comment type="similarity">
    <text evidence="1 5 7">Belongs to the FtsZ family.</text>
</comment>
<dbReference type="InterPro" id="IPR008280">
    <property type="entry name" value="Tub_FtsZ_C"/>
</dbReference>
<dbReference type="GO" id="GO:0005525">
    <property type="term" value="F:GTP binding"/>
    <property type="evidence" value="ECO:0007669"/>
    <property type="project" value="UniProtKB-UniRule"/>
</dbReference>
<dbReference type="Gene3D" id="3.40.50.1440">
    <property type="entry name" value="Tubulin/FtsZ, GTPase domain"/>
    <property type="match status" value="1"/>
</dbReference>
<dbReference type="GO" id="GO:0000917">
    <property type="term" value="P:division septum assembly"/>
    <property type="evidence" value="ECO:0007669"/>
    <property type="project" value="UniProtKB-KW"/>
</dbReference>
<evidence type="ECO:0000256" key="5">
    <source>
        <dbReference type="HAMAP-Rule" id="MF_00909"/>
    </source>
</evidence>
<feature type="binding site" evidence="5">
    <location>
        <position position="140"/>
    </location>
    <ligand>
        <name>GTP</name>
        <dbReference type="ChEBI" id="CHEBI:37565"/>
    </ligand>
</feature>